<reference evidence="2 3" key="1">
    <citation type="submission" date="2019-06" db="EMBL/GenBank/DDBJ databases">
        <title>Sequencing the genomes of 1000 actinobacteria strains.</title>
        <authorList>
            <person name="Klenk H.-P."/>
        </authorList>
    </citation>
    <scope>NUCLEOTIDE SEQUENCE [LARGE SCALE GENOMIC DNA]</scope>
    <source>
        <strain evidence="2 3">DSM 41929</strain>
    </source>
</reference>
<sequence>MSVALVEDISDDTYVLDLLTITLTPALPWLGHQVRCEMDGHLKETVDLTLVTCHVIMKFGPVKMLDRWYRLPDLLARMGASMPRDLNPPAGPWKQAWILQLPEAVPVAEHQIRVRARTGDGKNFFALDIPMNFNRRFHPSRANGGGGSRMFQSPRCRVP</sequence>
<evidence type="ECO:0000313" key="2">
    <source>
        <dbReference type="EMBL" id="TQK96930.1"/>
    </source>
</evidence>
<dbReference type="RefSeq" id="WP_142218589.1">
    <property type="nucleotide sequence ID" value="NZ_JBPJFI010000001.1"/>
</dbReference>
<dbReference type="OrthoDB" id="4153171at2"/>
<comment type="caution">
    <text evidence="2">The sequence shown here is derived from an EMBL/GenBank/DDBJ whole genome shotgun (WGS) entry which is preliminary data.</text>
</comment>
<evidence type="ECO:0000256" key="1">
    <source>
        <dbReference type="SAM" id="MobiDB-lite"/>
    </source>
</evidence>
<protein>
    <submittedName>
        <fullName evidence="2">Uncharacterized protein</fullName>
    </submittedName>
</protein>
<feature type="region of interest" description="Disordered" evidence="1">
    <location>
        <begin position="138"/>
        <end position="159"/>
    </location>
</feature>
<name>A0A542UCX3_9ACTN</name>
<dbReference type="EMBL" id="VFNX01000001">
    <property type="protein sequence ID" value="TQK96930.1"/>
    <property type="molecule type" value="Genomic_DNA"/>
</dbReference>
<dbReference type="Proteomes" id="UP000318103">
    <property type="component" value="Unassembled WGS sequence"/>
</dbReference>
<organism evidence="2 3">
    <name type="scientific">Streptomyces puniciscabiei</name>
    <dbReference type="NCBI Taxonomy" id="164348"/>
    <lineage>
        <taxon>Bacteria</taxon>
        <taxon>Bacillati</taxon>
        <taxon>Actinomycetota</taxon>
        <taxon>Actinomycetes</taxon>
        <taxon>Kitasatosporales</taxon>
        <taxon>Streptomycetaceae</taxon>
        <taxon>Streptomyces</taxon>
    </lineage>
</organism>
<gene>
    <name evidence="2" type="ORF">FB563_1883</name>
</gene>
<keyword evidence="3" id="KW-1185">Reference proteome</keyword>
<evidence type="ECO:0000313" key="3">
    <source>
        <dbReference type="Proteomes" id="UP000318103"/>
    </source>
</evidence>
<dbReference type="AlphaFoldDB" id="A0A542UCX3"/>
<proteinExistence type="predicted"/>
<accession>A0A542UCX3</accession>